<proteinExistence type="predicted"/>
<dbReference type="Proteomes" id="UP000611762">
    <property type="component" value="Unassembled WGS sequence"/>
</dbReference>
<comment type="caution">
    <text evidence="1">The sequence shown here is derived from an EMBL/GenBank/DDBJ whole genome shotgun (WGS) entry which is preliminary data.</text>
</comment>
<dbReference type="RefSeq" id="WP_249313866.1">
    <property type="nucleotide sequence ID" value="NZ_JACRSU010000006.1"/>
</dbReference>
<accession>A0A926DMT1</accession>
<dbReference type="EMBL" id="JACRSU010000006">
    <property type="protein sequence ID" value="MBC8541885.1"/>
    <property type="molecule type" value="Genomic_DNA"/>
</dbReference>
<name>A0A926DMT1_9FIRM</name>
<dbReference type="AlphaFoldDB" id="A0A926DMT1"/>
<reference evidence="1" key="1">
    <citation type="submission" date="2020-08" db="EMBL/GenBank/DDBJ databases">
        <title>Genome public.</title>
        <authorList>
            <person name="Liu C."/>
            <person name="Sun Q."/>
        </authorList>
    </citation>
    <scope>NUCLEOTIDE SEQUENCE</scope>
    <source>
        <strain evidence="1">H8</strain>
    </source>
</reference>
<gene>
    <name evidence="1" type="ORF">H8698_12955</name>
</gene>
<evidence type="ECO:0000313" key="1">
    <source>
        <dbReference type="EMBL" id="MBC8541885.1"/>
    </source>
</evidence>
<protein>
    <submittedName>
        <fullName evidence="1">TipAS antibiotic-recognition domain-containing protein</fullName>
    </submittedName>
</protein>
<organism evidence="1 2">
    <name type="scientific">Congzhengia minquanensis</name>
    <dbReference type="NCBI Taxonomy" id="2763657"/>
    <lineage>
        <taxon>Bacteria</taxon>
        <taxon>Bacillati</taxon>
        <taxon>Bacillota</taxon>
        <taxon>Clostridia</taxon>
        <taxon>Eubacteriales</taxon>
        <taxon>Oscillospiraceae</taxon>
        <taxon>Congzhengia</taxon>
    </lineage>
</organism>
<keyword evidence="2" id="KW-1185">Reference proteome</keyword>
<evidence type="ECO:0000313" key="2">
    <source>
        <dbReference type="Proteomes" id="UP000611762"/>
    </source>
</evidence>
<sequence>MIMEKMERIKEKGFVEKNEELTRRLAADVTKDVAASDVQKMVKELINLLDEQHRPTLDMEKIIGVS</sequence>